<evidence type="ECO:0000256" key="2">
    <source>
        <dbReference type="ARBA" id="ARBA00022737"/>
    </source>
</evidence>
<dbReference type="GO" id="GO:0042254">
    <property type="term" value="P:ribosome biogenesis"/>
    <property type="evidence" value="ECO:0007669"/>
    <property type="project" value="TreeGrafter"/>
</dbReference>
<dbReference type="Pfam" id="PF12265">
    <property type="entry name" value="CAF1C_H4-bd"/>
    <property type="match status" value="1"/>
</dbReference>
<evidence type="ECO:0000256" key="3">
    <source>
        <dbReference type="PROSITE-ProRule" id="PRU00221"/>
    </source>
</evidence>
<comment type="caution">
    <text evidence="6">The sequence shown here is derived from an EMBL/GenBank/DDBJ whole genome shotgun (WGS) entry which is preliminary data.</text>
</comment>
<dbReference type="InterPro" id="IPR001680">
    <property type="entry name" value="WD40_rpt"/>
</dbReference>
<dbReference type="PROSITE" id="PS50294">
    <property type="entry name" value="WD_REPEATS_REGION"/>
    <property type="match status" value="1"/>
</dbReference>
<dbReference type="PANTHER" id="PTHR45903:SF1">
    <property type="entry name" value="GLUTAMATE-RICH WD REPEAT-CONTAINING PROTEIN 1"/>
    <property type="match status" value="1"/>
</dbReference>
<dbReference type="VEuPathDB" id="GiardiaDB:QR46_1781"/>
<evidence type="ECO:0000256" key="4">
    <source>
        <dbReference type="SAM" id="MobiDB-lite"/>
    </source>
</evidence>
<evidence type="ECO:0000259" key="5">
    <source>
        <dbReference type="Pfam" id="PF12265"/>
    </source>
</evidence>
<dbReference type="PROSITE" id="PS50082">
    <property type="entry name" value="WD_REPEATS_2"/>
    <property type="match status" value="1"/>
</dbReference>
<dbReference type="SMART" id="SM00320">
    <property type="entry name" value="WD40"/>
    <property type="match status" value="3"/>
</dbReference>
<dbReference type="Proteomes" id="UP000070089">
    <property type="component" value="Unassembled WGS sequence"/>
</dbReference>
<sequence>MQMSDHEDSLGSSADEPQECTLGGDELVELKSIADLPNYKADFDVDAPESRREIYLPRTEHKQSDDQHEELEYNPSTYDYIHRFTVVWPVLSLDPIVDNFGLNRSEFPHQMLLLGGCQVDRNCTEMGEVVLYHFTDVSSTRFEEDKALDPTLIQRKIDVPATVNRIRSGTSFYNNCHPAGSAAIAGLWTDDGVISFINCAPLLKSAGVGAFTSGEYWHTSTGANLAGAGAMQIPPVHTETSMPVGLDKKSQKSKRARGRSTLETHLANPLCIHATDNNGVEGYALACNPIRSLWLAGDCQGYLRAFHMRPDGSVAVDTNRKRPHKDSIEDIVFTKTGALLESSCFATCSCDGTLVIHDPRTAVSKYTFTVGDADVNVCDWSFFNETLLVTGDDVGQLCLWDIRNTAAPAGVFPYHSQAITSVKFSPNDPSLFAATSDDGVLSIWDHEIENDDVEIADADAFTTEAVSQINQLPKELLFLHMNLQEPKELAFHPQVSGAMFVTDANGIQLFKPINVGIEYDEIEKDSDVEDS</sequence>
<dbReference type="Pfam" id="PF00400">
    <property type="entry name" value="WD40"/>
    <property type="match status" value="1"/>
</dbReference>
<organism evidence="6 7">
    <name type="scientific">Giardia duodenalis assemblage B</name>
    <dbReference type="NCBI Taxonomy" id="1394984"/>
    <lineage>
        <taxon>Eukaryota</taxon>
        <taxon>Metamonada</taxon>
        <taxon>Diplomonadida</taxon>
        <taxon>Hexamitidae</taxon>
        <taxon>Giardiinae</taxon>
        <taxon>Giardia</taxon>
    </lineage>
</organism>
<dbReference type="Gene3D" id="2.130.10.10">
    <property type="entry name" value="YVTN repeat-like/Quinoprotein amine dehydrogenase"/>
    <property type="match status" value="1"/>
</dbReference>
<dbReference type="InterPro" id="IPR051972">
    <property type="entry name" value="Glutamate-rich_WD_repeat"/>
</dbReference>
<dbReference type="InterPro" id="IPR022052">
    <property type="entry name" value="Histone-bd_RBBP4-like_N"/>
</dbReference>
<feature type="domain" description="Histone-binding protein RBBP4-like N-terminal" evidence="5">
    <location>
        <begin position="69"/>
        <end position="121"/>
    </location>
</feature>
<reference evidence="6 7" key="1">
    <citation type="journal article" date="2015" name="Mol. Biochem. Parasitol.">
        <title>Identification of polymorphic genes for use in assemblage B genotyping assays through comparative genomics of multiple assemblage B Giardia duodenalis isolates.</title>
        <authorList>
            <person name="Wielinga C."/>
            <person name="Thompson R.C."/>
            <person name="Monis P."/>
            <person name="Ryan U."/>
        </authorList>
    </citation>
    <scope>NUCLEOTIDE SEQUENCE [LARGE SCALE GENOMIC DNA]</scope>
    <source>
        <strain evidence="6 7">BAH15c1</strain>
    </source>
</reference>
<dbReference type="SUPFAM" id="SSF50978">
    <property type="entry name" value="WD40 repeat-like"/>
    <property type="match status" value="1"/>
</dbReference>
<protein>
    <submittedName>
        <fullName evidence="6">Glutamate-rich WD-repeat protein</fullName>
    </submittedName>
</protein>
<dbReference type="InterPro" id="IPR036322">
    <property type="entry name" value="WD40_repeat_dom_sf"/>
</dbReference>
<feature type="region of interest" description="Disordered" evidence="4">
    <location>
        <begin position="237"/>
        <end position="256"/>
    </location>
</feature>
<keyword evidence="1 3" id="KW-0853">WD repeat</keyword>
<evidence type="ECO:0000256" key="1">
    <source>
        <dbReference type="ARBA" id="ARBA00022574"/>
    </source>
</evidence>
<feature type="repeat" description="WD" evidence="3">
    <location>
        <begin position="412"/>
        <end position="445"/>
    </location>
</feature>
<dbReference type="OrthoDB" id="2161379at2759"/>
<dbReference type="PANTHER" id="PTHR45903">
    <property type="entry name" value="GLUTAMATE-RICH WD REPEAT-CONTAINING PROTEIN 1"/>
    <property type="match status" value="1"/>
</dbReference>
<dbReference type="InterPro" id="IPR015943">
    <property type="entry name" value="WD40/YVTN_repeat-like_dom_sf"/>
</dbReference>
<proteinExistence type="predicted"/>
<dbReference type="GO" id="GO:0005730">
    <property type="term" value="C:nucleolus"/>
    <property type="evidence" value="ECO:0007669"/>
    <property type="project" value="TreeGrafter"/>
</dbReference>
<evidence type="ECO:0000313" key="6">
    <source>
        <dbReference type="EMBL" id="KWX14220.1"/>
    </source>
</evidence>
<feature type="region of interest" description="Disordered" evidence="4">
    <location>
        <begin position="1"/>
        <end position="23"/>
    </location>
</feature>
<dbReference type="EMBL" id="JXTI01000040">
    <property type="protein sequence ID" value="KWX14220.1"/>
    <property type="molecule type" value="Genomic_DNA"/>
</dbReference>
<dbReference type="AlphaFoldDB" id="A0A132NVW7"/>
<name>A0A132NVW7_GIAIN</name>
<accession>A0A132NVW7</accession>
<gene>
    <name evidence="6" type="ORF">QR46_1781</name>
</gene>
<evidence type="ECO:0000313" key="7">
    <source>
        <dbReference type="Proteomes" id="UP000070089"/>
    </source>
</evidence>
<keyword evidence="2" id="KW-0677">Repeat</keyword>